<protein>
    <recommendedName>
        <fullName evidence="7">Ankyrin repeat-containing domain protein</fullName>
    </recommendedName>
</protein>
<evidence type="ECO:0000313" key="6">
    <source>
        <dbReference type="Proteomes" id="UP001251528"/>
    </source>
</evidence>
<dbReference type="Pfam" id="PF12796">
    <property type="entry name" value="Ank_2"/>
    <property type="match status" value="2"/>
</dbReference>
<dbReference type="SMART" id="SM00248">
    <property type="entry name" value="ANK"/>
    <property type="match status" value="6"/>
</dbReference>
<dbReference type="InterPro" id="IPR036770">
    <property type="entry name" value="Ankyrin_rpt-contain_sf"/>
</dbReference>
<evidence type="ECO:0000256" key="3">
    <source>
        <dbReference type="PROSITE-ProRule" id="PRU00023"/>
    </source>
</evidence>
<reference evidence="5" key="1">
    <citation type="submission" date="2023-06" db="EMBL/GenBank/DDBJ databases">
        <title>Conoideocrella luteorostrata (Hypocreales: Clavicipitaceae), a potential biocontrol fungus for elongate hemlock scale in United States Christmas tree production areas.</title>
        <authorList>
            <person name="Barrett H."/>
            <person name="Lovett B."/>
            <person name="Macias A.M."/>
            <person name="Stajich J.E."/>
            <person name="Kasson M.T."/>
        </authorList>
    </citation>
    <scope>NUCLEOTIDE SEQUENCE</scope>
    <source>
        <strain evidence="5">ARSEF 14590</strain>
    </source>
</reference>
<proteinExistence type="predicted"/>
<dbReference type="EMBL" id="JASWJB010000003">
    <property type="protein sequence ID" value="KAK2616737.1"/>
    <property type="molecule type" value="Genomic_DNA"/>
</dbReference>
<evidence type="ECO:0008006" key="7">
    <source>
        <dbReference type="Google" id="ProtNLM"/>
    </source>
</evidence>
<dbReference type="Proteomes" id="UP001251528">
    <property type="component" value="Unassembled WGS sequence"/>
</dbReference>
<dbReference type="PROSITE" id="PS50297">
    <property type="entry name" value="ANK_REP_REGION"/>
    <property type="match status" value="2"/>
</dbReference>
<evidence type="ECO:0000313" key="5">
    <source>
        <dbReference type="EMBL" id="KAK2616737.1"/>
    </source>
</evidence>
<name>A0AAJ0D168_9HYPO</name>
<organism evidence="5 6">
    <name type="scientific">Conoideocrella luteorostrata</name>
    <dbReference type="NCBI Taxonomy" id="1105319"/>
    <lineage>
        <taxon>Eukaryota</taxon>
        <taxon>Fungi</taxon>
        <taxon>Dikarya</taxon>
        <taxon>Ascomycota</taxon>
        <taxon>Pezizomycotina</taxon>
        <taxon>Sordariomycetes</taxon>
        <taxon>Hypocreomycetidae</taxon>
        <taxon>Hypocreales</taxon>
        <taxon>Clavicipitaceae</taxon>
        <taxon>Conoideocrella</taxon>
    </lineage>
</organism>
<accession>A0AAJ0D168</accession>
<sequence>MDPISLTTNVFGIVAFASKICSSISDLRSLCKTLPGRIHAVGNEVADLELVLLQVNGLIKERASLPESKYSTVPHLLKQARLKLNEVENIVNRLTGVYLKSRVPLGLLHAWRTEQGRLKELQDDIRTIKSSLNIMIGAANSEDMLRIRLDIQTISTTSAVSSQTQLATSEKVMTTLTGVDERIARVEELLQEQSQRLQMSQYIQVKSAYGTQAGGRGQLAKSSNFSINPREVDFGVRVAPTIGECRRICQCSCHVRKSSSSPAFLSNLLGRLFVGYAGLPVLNEKCDTEDCKGSHSNNVSVEYWFPASFWSSIVRVDLSYHQNIGPSLQLRTLRRVPDTAQCINYALDGNIDGLKFLFNQGLASPRDISPTRGYSILRWALYGKQYETCKFLLQAGADVDYKPLAAFDNSPRIKACHFLLEGNLSEPATDALRAITKGSEYLDDFIDESNFTRIHRIVLGLSSSDLDQELVTHPYQVNAQDSMGRTALAWAAARGDSRSIVTLLRYGADPNIIDSQISGPLSNAAAQAHTACVKLLLDAGAHPDPPLPCGISKGGPLNVAARRSEDTVLVKSLLDFGAEVDQAGVDGKTALFHAAQNNDATLAILLLEYGAEINTATVTGETPLTTAITHNSHNVLRLFLERWLDYSVCPRLKGPHLLSTTARYADLETIDILAGTDHFRLKYDENYILGDFGKVLRERPDATEKLTFAFDELLSIFERAAHSAQGVESLMEAGLGPYSSSCSSTWDAVDSRQQSDQASDDQFHDALALPEDENLLG</sequence>
<comment type="caution">
    <text evidence="5">The sequence shown here is derived from an EMBL/GenBank/DDBJ whole genome shotgun (WGS) entry which is preliminary data.</text>
</comment>
<dbReference type="GO" id="GO:0085020">
    <property type="term" value="P:protein K6-linked ubiquitination"/>
    <property type="evidence" value="ECO:0007669"/>
    <property type="project" value="TreeGrafter"/>
</dbReference>
<dbReference type="Gene3D" id="1.25.40.20">
    <property type="entry name" value="Ankyrin repeat-containing domain"/>
    <property type="match status" value="1"/>
</dbReference>
<gene>
    <name evidence="5" type="ORF">QQS21_000349</name>
</gene>
<dbReference type="PANTHER" id="PTHR24171:SF8">
    <property type="entry name" value="BRCA1-ASSOCIATED RING DOMAIN PROTEIN 1"/>
    <property type="match status" value="1"/>
</dbReference>
<evidence type="ECO:0000256" key="1">
    <source>
        <dbReference type="ARBA" id="ARBA00022737"/>
    </source>
</evidence>
<keyword evidence="1" id="KW-0677">Repeat</keyword>
<feature type="repeat" description="ANK" evidence="3">
    <location>
        <begin position="483"/>
        <end position="515"/>
    </location>
</feature>
<feature type="region of interest" description="Disordered" evidence="4">
    <location>
        <begin position="749"/>
        <end position="777"/>
    </location>
</feature>
<keyword evidence="6" id="KW-1185">Reference proteome</keyword>
<dbReference type="InterPro" id="IPR002110">
    <property type="entry name" value="Ankyrin_rpt"/>
</dbReference>
<dbReference type="GO" id="GO:0004842">
    <property type="term" value="F:ubiquitin-protein transferase activity"/>
    <property type="evidence" value="ECO:0007669"/>
    <property type="project" value="TreeGrafter"/>
</dbReference>
<dbReference type="SUPFAM" id="SSF48403">
    <property type="entry name" value="Ankyrin repeat"/>
    <property type="match status" value="1"/>
</dbReference>
<dbReference type="PANTHER" id="PTHR24171">
    <property type="entry name" value="ANKYRIN REPEAT DOMAIN-CONTAINING PROTEIN 39-RELATED"/>
    <property type="match status" value="1"/>
</dbReference>
<dbReference type="AlphaFoldDB" id="A0AAJ0D168"/>
<dbReference type="PROSITE" id="PS50088">
    <property type="entry name" value="ANK_REPEAT"/>
    <property type="match status" value="3"/>
</dbReference>
<feature type="repeat" description="ANK" evidence="3">
    <location>
        <begin position="586"/>
        <end position="618"/>
    </location>
</feature>
<feature type="repeat" description="ANK" evidence="3">
    <location>
        <begin position="372"/>
        <end position="404"/>
    </location>
</feature>
<evidence type="ECO:0000256" key="2">
    <source>
        <dbReference type="ARBA" id="ARBA00023043"/>
    </source>
</evidence>
<keyword evidence="2 3" id="KW-0040">ANK repeat</keyword>
<evidence type="ECO:0000256" key="4">
    <source>
        <dbReference type="SAM" id="MobiDB-lite"/>
    </source>
</evidence>